<dbReference type="InterPro" id="IPR029058">
    <property type="entry name" value="AB_hydrolase_fold"/>
</dbReference>
<sequence>MRILCLHGFGMNPDIMKRQMSTIRKICDPSWEFHFLAGNIECSPAPGAEAMPGPYLCYTSTFDPASMRAAEALVHAEFEKEGPFDGVFGFSTGASILAAYLLGQRVAQPDKPLPVQFAIFCSAVPIIASDPTYYQAIYGSLSQEEERIIRSGQYDQYLKLPEPIQSAVTVIGNVTDMLKPVLRNSRLFFLDRSPLEIPCPLNPDLYTARLNIPTLHTRATREPPALKESSLAVESFCVPTLRRTFEHSVAHGLPKKLEEIQNMVAAMEEVIGSDRRARL</sequence>
<dbReference type="Gene3D" id="3.40.50.1820">
    <property type="entry name" value="alpha/beta hydrolase"/>
    <property type="match status" value="1"/>
</dbReference>
<evidence type="ECO:0000313" key="4">
    <source>
        <dbReference type="Proteomes" id="UP001147695"/>
    </source>
</evidence>
<dbReference type="GO" id="GO:0016787">
    <property type="term" value="F:hydrolase activity"/>
    <property type="evidence" value="ECO:0007669"/>
    <property type="project" value="UniProtKB-KW"/>
</dbReference>
<organism evidence="3 4">
    <name type="scientific">Penicillium brevicompactum</name>
    <dbReference type="NCBI Taxonomy" id="5074"/>
    <lineage>
        <taxon>Eukaryota</taxon>
        <taxon>Fungi</taxon>
        <taxon>Dikarya</taxon>
        <taxon>Ascomycota</taxon>
        <taxon>Pezizomycotina</taxon>
        <taxon>Eurotiomycetes</taxon>
        <taxon>Eurotiomycetidae</taxon>
        <taxon>Eurotiales</taxon>
        <taxon>Aspergillaceae</taxon>
        <taxon>Penicillium</taxon>
    </lineage>
</organism>
<dbReference type="PANTHER" id="PTHR48070:SF4">
    <property type="entry name" value="ESTERASE ALNB"/>
    <property type="match status" value="1"/>
</dbReference>
<reference evidence="3" key="1">
    <citation type="submission" date="2022-12" db="EMBL/GenBank/DDBJ databases">
        <authorList>
            <person name="Petersen C."/>
        </authorList>
    </citation>
    <scope>NUCLEOTIDE SEQUENCE</scope>
    <source>
        <strain evidence="3">IBT 35673</strain>
    </source>
</reference>
<dbReference type="InterPro" id="IPR005645">
    <property type="entry name" value="FSH-like_dom"/>
</dbReference>
<dbReference type="Pfam" id="PF03959">
    <property type="entry name" value="FSH1"/>
    <property type="match status" value="1"/>
</dbReference>
<dbReference type="PANTHER" id="PTHR48070">
    <property type="entry name" value="ESTERASE OVCA2"/>
    <property type="match status" value="1"/>
</dbReference>
<name>A0A9W9Q609_PENBR</name>
<dbReference type="GO" id="GO:0005737">
    <property type="term" value="C:cytoplasm"/>
    <property type="evidence" value="ECO:0007669"/>
    <property type="project" value="TreeGrafter"/>
</dbReference>
<dbReference type="GO" id="GO:0005634">
    <property type="term" value="C:nucleus"/>
    <property type="evidence" value="ECO:0007669"/>
    <property type="project" value="TreeGrafter"/>
</dbReference>
<dbReference type="GO" id="GO:0072330">
    <property type="term" value="P:monocarboxylic acid biosynthetic process"/>
    <property type="evidence" value="ECO:0007669"/>
    <property type="project" value="UniProtKB-ARBA"/>
</dbReference>
<dbReference type="Proteomes" id="UP001147695">
    <property type="component" value="Unassembled WGS sequence"/>
</dbReference>
<feature type="domain" description="Serine hydrolase" evidence="2">
    <location>
        <begin position="1"/>
        <end position="262"/>
    </location>
</feature>
<dbReference type="GO" id="GO:0019748">
    <property type="term" value="P:secondary metabolic process"/>
    <property type="evidence" value="ECO:0007669"/>
    <property type="project" value="TreeGrafter"/>
</dbReference>
<reference evidence="3" key="2">
    <citation type="journal article" date="2023" name="IMA Fungus">
        <title>Comparative genomic study of the Penicillium genus elucidates a diverse pangenome and 15 lateral gene transfer events.</title>
        <authorList>
            <person name="Petersen C."/>
            <person name="Sorensen T."/>
            <person name="Nielsen M.R."/>
            <person name="Sondergaard T.E."/>
            <person name="Sorensen J.L."/>
            <person name="Fitzpatrick D.A."/>
            <person name="Frisvad J.C."/>
            <person name="Nielsen K.L."/>
        </authorList>
    </citation>
    <scope>NUCLEOTIDE SEQUENCE</scope>
    <source>
        <strain evidence="3">IBT 35673</strain>
    </source>
</reference>
<dbReference type="EMBL" id="JAPZBQ010000006">
    <property type="protein sequence ID" value="KAJ5323031.1"/>
    <property type="molecule type" value="Genomic_DNA"/>
</dbReference>
<gene>
    <name evidence="3" type="ORF">N7452_011320</name>
</gene>
<evidence type="ECO:0000256" key="1">
    <source>
        <dbReference type="ARBA" id="ARBA00022801"/>
    </source>
</evidence>
<comment type="caution">
    <text evidence="3">The sequence shown here is derived from an EMBL/GenBank/DDBJ whole genome shotgun (WGS) entry which is preliminary data.</text>
</comment>
<dbReference type="AlphaFoldDB" id="A0A9W9Q609"/>
<evidence type="ECO:0000259" key="2">
    <source>
        <dbReference type="Pfam" id="PF03959"/>
    </source>
</evidence>
<protein>
    <recommendedName>
        <fullName evidence="2">Serine hydrolase domain-containing protein</fullName>
    </recommendedName>
</protein>
<dbReference type="SUPFAM" id="SSF53474">
    <property type="entry name" value="alpha/beta-Hydrolases"/>
    <property type="match status" value="1"/>
</dbReference>
<dbReference type="InterPro" id="IPR050593">
    <property type="entry name" value="LovG"/>
</dbReference>
<dbReference type="GO" id="GO:0017000">
    <property type="term" value="P:antibiotic biosynthetic process"/>
    <property type="evidence" value="ECO:0007669"/>
    <property type="project" value="UniProtKB-ARBA"/>
</dbReference>
<proteinExistence type="predicted"/>
<accession>A0A9W9Q609</accession>
<keyword evidence="1" id="KW-0378">Hydrolase</keyword>
<evidence type="ECO:0000313" key="3">
    <source>
        <dbReference type="EMBL" id="KAJ5323031.1"/>
    </source>
</evidence>